<dbReference type="EMBL" id="UINC01001023">
    <property type="protein sequence ID" value="SUZ67864.1"/>
    <property type="molecule type" value="Genomic_DNA"/>
</dbReference>
<dbReference type="InterPro" id="IPR020559">
    <property type="entry name" value="PRibGlycinamide_synth_CS"/>
</dbReference>
<dbReference type="InterPro" id="IPR016185">
    <property type="entry name" value="PreATP-grasp_dom_sf"/>
</dbReference>
<sequence length="327" mass="34415">MKVLVLGSGAREHALVWKLAQEHPPGSVICAPGNPGIAKVGRCIPVDIANLEAVRSLAASESIDLTIVGPELPLALGIVDMFTKAGLAIFGPTRAAAQLESSKAFAKEFMAARSIPTAQYQVYSDAPTAIKAAREGRFGFPVVLKADGLAGGKGVIIAPDGETAEQAVRSMLIERRFGDAGIQIVMEEYMDGEEASFFAICDGRTAWALPASQDHKRIFDDDRGPNTGGMGAFAPSPCVTPSLKNRIFGEIIEPVLNGLSEMGTPYRGLLYVGLMLTSTGPKVVEFNVRFGDPETQAVLPMITGELTPILLAAANGEMGTPKCAVST</sequence>
<keyword evidence="3" id="KW-0067">ATP-binding</keyword>
<dbReference type="InterPro" id="IPR011761">
    <property type="entry name" value="ATP-grasp"/>
</dbReference>
<dbReference type="InterPro" id="IPR013815">
    <property type="entry name" value="ATP_grasp_subdomain_1"/>
</dbReference>
<reference evidence="5" key="1">
    <citation type="submission" date="2018-05" db="EMBL/GenBank/DDBJ databases">
        <authorList>
            <person name="Lanie J.A."/>
            <person name="Ng W.-L."/>
            <person name="Kazmierczak K.M."/>
            <person name="Andrzejewski T.M."/>
            <person name="Davidsen T.M."/>
            <person name="Wayne K.J."/>
            <person name="Tettelin H."/>
            <person name="Glass J.I."/>
            <person name="Rusch D."/>
            <person name="Podicherti R."/>
            <person name="Tsui H.-C.T."/>
            <person name="Winkler M.E."/>
        </authorList>
    </citation>
    <scope>NUCLEOTIDE SEQUENCE</scope>
</reference>
<accession>A0A381PML7</accession>
<dbReference type="Gene3D" id="3.30.1490.20">
    <property type="entry name" value="ATP-grasp fold, A domain"/>
    <property type="match status" value="1"/>
</dbReference>
<dbReference type="GO" id="GO:0046872">
    <property type="term" value="F:metal ion binding"/>
    <property type="evidence" value="ECO:0007669"/>
    <property type="project" value="InterPro"/>
</dbReference>
<evidence type="ECO:0000256" key="3">
    <source>
        <dbReference type="ARBA" id="ARBA00022840"/>
    </source>
</evidence>
<dbReference type="GO" id="GO:0009113">
    <property type="term" value="P:purine nucleobase biosynthetic process"/>
    <property type="evidence" value="ECO:0007669"/>
    <property type="project" value="InterPro"/>
</dbReference>
<dbReference type="AlphaFoldDB" id="A0A381PML7"/>
<dbReference type="SMART" id="SM01209">
    <property type="entry name" value="GARS_A"/>
    <property type="match status" value="1"/>
</dbReference>
<dbReference type="GO" id="GO:0005524">
    <property type="term" value="F:ATP binding"/>
    <property type="evidence" value="ECO:0007669"/>
    <property type="project" value="UniProtKB-KW"/>
</dbReference>
<dbReference type="SUPFAM" id="SSF52440">
    <property type="entry name" value="PreATP-grasp domain"/>
    <property type="match status" value="1"/>
</dbReference>
<feature type="domain" description="ATP-grasp" evidence="4">
    <location>
        <begin position="107"/>
        <end position="315"/>
    </location>
</feature>
<dbReference type="Gene3D" id="3.30.470.20">
    <property type="entry name" value="ATP-grasp fold, B domain"/>
    <property type="match status" value="1"/>
</dbReference>
<dbReference type="GO" id="GO:0004637">
    <property type="term" value="F:phosphoribosylamine-glycine ligase activity"/>
    <property type="evidence" value="ECO:0007669"/>
    <property type="project" value="InterPro"/>
</dbReference>
<dbReference type="PANTHER" id="PTHR43472:SF1">
    <property type="entry name" value="PHOSPHORIBOSYLAMINE--GLYCINE LIGASE, CHLOROPLASTIC"/>
    <property type="match status" value="1"/>
</dbReference>
<dbReference type="PROSITE" id="PS00184">
    <property type="entry name" value="GARS"/>
    <property type="match status" value="1"/>
</dbReference>
<dbReference type="SUPFAM" id="SSF56059">
    <property type="entry name" value="Glutathione synthetase ATP-binding domain-like"/>
    <property type="match status" value="1"/>
</dbReference>
<evidence type="ECO:0000259" key="4">
    <source>
        <dbReference type="PROSITE" id="PS50975"/>
    </source>
</evidence>
<protein>
    <recommendedName>
        <fullName evidence="4">ATP-grasp domain-containing protein</fullName>
    </recommendedName>
</protein>
<name>A0A381PML7_9ZZZZ</name>
<organism evidence="5">
    <name type="scientific">marine metagenome</name>
    <dbReference type="NCBI Taxonomy" id="408172"/>
    <lineage>
        <taxon>unclassified sequences</taxon>
        <taxon>metagenomes</taxon>
        <taxon>ecological metagenomes</taxon>
    </lineage>
</organism>
<dbReference type="PROSITE" id="PS50975">
    <property type="entry name" value="ATP_GRASP"/>
    <property type="match status" value="1"/>
</dbReference>
<proteinExistence type="predicted"/>
<dbReference type="InterPro" id="IPR020561">
    <property type="entry name" value="PRibGlycinamid_synth_ATP-grasp"/>
</dbReference>
<dbReference type="NCBIfam" id="TIGR00877">
    <property type="entry name" value="purD"/>
    <property type="match status" value="1"/>
</dbReference>
<keyword evidence="2" id="KW-0547">Nucleotide-binding</keyword>
<dbReference type="InterPro" id="IPR000115">
    <property type="entry name" value="PRibGlycinamide_synth"/>
</dbReference>
<dbReference type="Gene3D" id="3.40.50.20">
    <property type="match status" value="1"/>
</dbReference>
<keyword evidence="1" id="KW-0436">Ligase</keyword>
<dbReference type="Pfam" id="PF02844">
    <property type="entry name" value="GARS_N"/>
    <property type="match status" value="1"/>
</dbReference>
<gene>
    <name evidence="5" type="ORF">METZ01_LOCUS20718</name>
</gene>
<evidence type="ECO:0000256" key="1">
    <source>
        <dbReference type="ARBA" id="ARBA00022598"/>
    </source>
</evidence>
<dbReference type="PANTHER" id="PTHR43472">
    <property type="entry name" value="PHOSPHORIBOSYLAMINE--GLYCINE LIGASE"/>
    <property type="match status" value="1"/>
</dbReference>
<dbReference type="InterPro" id="IPR020562">
    <property type="entry name" value="PRibGlycinamide_synth_N"/>
</dbReference>
<evidence type="ECO:0000313" key="5">
    <source>
        <dbReference type="EMBL" id="SUZ67864.1"/>
    </source>
</evidence>
<dbReference type="Pfam" id="PF01071">
    <property type="entry name" value="GARS_A"/>
    <property type="match status" value="1"/>
</dbReference>
<evidence type="ECO:0000256" key="2">
    <source>
        <dbReference type="ARBA" id="ARBA00022741"/>
    </source>
</evidence>
<feature type="non-terminal residue" evidence="5">
    <location>
        <position position="327"/>
    </location>
</feature>